<feature type="domain" description="PIN" evidence="1">
    <location>
        <begin position="5"/>
        <end position="114"/>
    </location>
</feature>
<dbReference type="Pfam" id="PF01850">
    <property type="entry name" value="PIN"/>
    <property type="match status" value="1"/>
</dbReference>
<dbReference type="InterPro" id="IPR002716">
    <property type="entry name" value="PIN_dom"/>
</dbReference>
<dbReference type="CDD" id="cd18692">
    <property type="entry name" value="PIN_VapC-like"/>
    <property type="match status" value="1"/>
</dbReference>
<dbReference type="RefSeq" id="WP_114830531.1">
    <property type="nucleotide sequence ID" value="NZ_QQTO01000012.1"/>
</dbReference>
<dbReference type="InterPro" id="IPR029060">
    <property type="entry name" value="PIN-like_dom_sf"/>
</dbReference>
<dbReference type="OrthoDB" id="163436at2"/>
<protein>
    <submittedName>
        <fullName evidence="2">PIN domain-containing protein</fullName>
    </submittedName>
</protein>
<gene>
    <name evidence="2" type="ORF">DWE98_17270</name>
</gene>
<accession>A0A370L3J8</accession>
<evidence type="ECO:0000259" key="1">
    <source>
        <dbReference type="Pfam" id="PF01850"/>
    </source>
</evidence>
<name>A0A370L3J8_9HYPH</name>
<dbReference type="EMBL" id="QQTP01000009">
    <property type="protein sequence ID" value="RDJ22920.1"/>
    <property type="molecule type" value="Genomic_DNA"/>
</dbReference>
<reference evidence="3" key="1">
    <citation type="submission" date="2018-07" db="EMBL/GenBank/DDBJ databases">
        <authorList>
            <person name="Safronova V.I."/>
            <person name="Chirak E.R."/>
            <person name="Sazanova A.L."/>
        </authorList>
    </citation>
    <scope>NUCLEOTIDE SEQUENCE [LARGE SCALE GENOMIC DNA]</scope>
    <source>
        <strain evidence="3">RCAM04685</strain>
    </source>
</reference>
<comment type="caution">
    <text evidence="2">The sequence shown here is derived from an EMBL/GenBank/DDBJ whole genome shotgun (WGS) entry which is preliminary data.</text>
</comment>
<evidence type="ECO:0000313" key="3">
    <source>
        <dbReference type="Proteomes" id="UP000255207"/>
    </source>
</evidence>
<dbReference type="Gene3D" id="3.40.50.1010">
    <property type="entry name" value="5'-nuclease"/>
    <property type="match status" value="1"/>
</dbReference>
<dbReference type="Proteomes" id="UP000255207">
    <property type="component" value="Unassembled WGS sequence"/>
</dbReference>
<sequence>MTRAFLDTNILVYAFSDDARNAVAEQILGKGGEISIQVVNEFSNVARRKLGFDWLQISEAVDAIRTLARGIHLLDLETHAEAIRLADRYGFSFYDALIVASALRAKCDLLYTEDMQSGLLVDGTLRIENPFQPG</sequence>
<organism evidence="2 3">
    <name type="scientific">Bosea caraganae</name>
    <dbReference type="NCBI Taxonomy" id="2763117"/>
    <lineage>
        <taxon>Bacteria</taxon>
        <taxon>Pseudomonadati</taxon>
        <taxon>Pseudomonadota</taxon>
        <taxon>Alphaproteobacteria</taxon>
        <taxon>Hyphomicrobiales</taxon>
        <taxon>Boseaceae</taxon>
        <taxon>Bosea</taxon>
    </lineage>
</organism>
<proteinExistence type="predicted"/>
<evidence type="ECO:0000313" key="2">
    <source>
        <dbReference type="EMBL" id="RDJ22920.1"/>
    </source>
</evidence>
<keyword evidence="3" id="KW-1185">Reference proteome</keyword>
<dbReference type="AlphaFoldDB" id="A0A370L3J8"/>
<dbReference type="SUPFAM" id="SSF88723">
    <property type="entry name" value="PIN domain-like"/>
    <property type="match status" value="1"/>
</dbReference>